<dbReference type="Proteomes" id="UP000027195">
    <property type="component" value="Unassembled WGS sequence"/>
</dbReference>
<dbReference type="HOGENOM" id="CLU_1602421_0_0_1"/>
<dbReference type="AlphaFoldDB" id="A0A067M9V6"/>
<gene>
    <name evidence="1" type="ORF">BOTBODRAFT_421069</name>
</gene>
<sequence length="166" mass="17329">MLSYAILGVTRCPVTSKPVVLFLTFQPRLTRVCFLQSGAVEGQEVAAAVAPLAGELHEEQRAADSVVGAAGEAGLEPLAVAREGLVVETEADAGGVDSAAEAGAGVEDVAGDHTKRLRENDAGFAPCPNVFCVYSGGCNIFCANDPCILGWEPRRKMAVNDRQIVN</sequence>
<evidence type="ECO:0000313" key="2">
    <source>
        <dbReference type="Proteomes" id="UP000027195"/>
    </source>
</evidence>
<protein>
    <submittedName>
        <fullName evidence="1">Uncharacterized protein</fullName>
    </submittedName>
</protein>
<keyword evidence="2" id="KW-1185">Reference proteome</keyword>
<evidence type="ECO:0000313" key="1">
    <source>
        <dbReference type="EMBL" id="KDQ12319.1"/>
    </source>
</evidence>
<organism evidence="1 2">
    <name type="scientific">Botryobasidium botryosum (strain FD-172 SS1)</name>
    <dbReference type="NCBI Taxonomy" id="930990"/>
    <lineage>
        <taxon>Eukaryota</taxon>
        <taxon>Fungi</taxon>
        <taxon>Dikarya</taxon>
        <taxon>Basidiomycota</taxon>
        <taxon>Agaricomycotina</taxon>
        <taxon>Agaricomycetes</taxon>
        <taxon>Cantharellales</taxon>
        <taxon>Botryobasidiaceae</taxon>
        <taxon>Botryobasidium</taxon>
    </lineage>
</organism>
<accession>A0A067M9V6</accession>
<dbReference type="EMBL" id="KL198051">
    <property type="protein sequence ID" value="KDQ12319.1"/>
    <property type="molecule type" value="Genomic_DNA"/>
</dbReference>
<proteinExistence type="predicted"/>
<dbReference type="InParanoid" id="A0A067M9V6"/>
<name>A0A067M9V6_BOTB1</name>
<reference evidence="2" key="1">
    <citation type="journal article" date="2014" name="Proc. Natl. Acad. Sci. U.S.A.">
        <title>Extensive sampling of basidiomycete genomes demonstrates inadequacy of the white-rot/brown-rot paradigm for wood decay fungi.</title>
        <authorList>
            <person name="Riley R."/>
            <person name="Salamov A.A."/>
            <person name="Brown D.W."/>
            <person name="Nagy L.G."/>
            <person name="Floudas D."/>
            <person name="Held B.W."/>
            <person name="Levasseur A."/>
            <person name="Lombard V."/>
            <person name="Morin E."/>
            <person name="Otillar R."/>
            <person name="Lindquist E.A."/>
            <person name="Sun H."/>
            <person name="LaButti K.M."/>
            <person name="Schmutz J."/>
            <person name="Jabbour D."/>
            <person name="Luo H."/>
            <person name="Baker S.E."/>
            <person name="Pisabarro A.G."/>
            <person name="Walton J.D."/>
            <person name="Blanchette R.A."/>
            <person name="Henrissat B."/>
            <person name="Martin F."/>
            <person name="Cullen D."/>
            <person name="Hibbett D.S."/>
            <person name="Grigoriev I.V."/>
        </authorList>
    </citation>
    <scope>NUCLEOTIDE SEQUENCE [LARGE SCALE GENOMIC DNA]</scope>
    <source>
        <strain evidence="2">FD-172 SS1</strain>
    </source>
</reference>